<dbReference type="Proteomes" id="UP000199592">
    <property type="component" value="Unassembled WGS sequence"/>
</dbReference>
<keyword evidence="2" id="KW-1185">Reference proteome</keyword>
<dbReference type="OrthoDB" id="820612at2"/>
<dbReference type="EMBL" id="FNMY01000001">
    <property type="protein sequence ID" value="SDW02265.1"/>
    <property type="molecule type" value="Genomic_DNA"/>
</dbReference>
<name>A0A1H2Q591_9FLAO</name>
<sequence length="305" mass="32743">MKSIYKFLLATLIVAIGCEDSDLPIDTILYDVGRGVALRQVNLVSNEYPIGDYDAALEVQLEVQDSKGIVTEMNVYGTFDDDADTFDIDDQLIQTFPIGDFETSQYGLPTMLYILTQGDAISLLGLTEDQVGPFDSFTFRFELVTSDGRTFSAEDNTGTLTGTFYSSPFSYDVLITCPPKAPTAGVWTIEMHDSYGDGWQTTDANGGDGVTVTLDDGTVIEFGMCSPYSAAAGTFLGSGDCIPNDGSDATATITIPAGTETATWYFPGDNWGEISMEIYTPNGNLVGSVATSMPAGEIAIDFCYD</sequence>
<dbReference type="RefSeq" id="WP_090293745.1">
    <property type="nucleotide sequence ID" value="NZ_FNKI01000002.1"/>
</dbReference>
<evidence type="ECO:0000313" key="1">
    <source>
        <dbReference type="EMBL" id="SDW02265.1"/>
    </source>
</evidence>
<dbReference type="PROSITE" id="PS51257">
    <property type="entry name" value="PROKAR_LIPOPROTEIN"/>
    <property type="match status" value="1"/>
</dbReference>
<gene>
    <name evidence="1" type="ORF">SAMN04487892_0071</name>
</gene>
<dbReference type="STRING" id="1073328.SAMN05216294_1420"/>
<proteinExistence type="predicted"/>
<organism evidence="1 2">
    <name type="scientific">Flagellimonas zhangzhouensis</name>
    <dbReference type="NCBI Taxonomy" id="1073328"/>
    <lineage>
        <taxon>Bacteria</taxon>
        <taxon>Pseudomonadati</taxon>
        <taxon>Bacteroidota</taxon>
        <taxon>Flavobacteriia</taxon>
        <taxon>Flavobacteriales</taxon>
        <taxon>Flavobacteriaceae</taxon>
        <taxon>Flagellimonas</taxon>
    </lineage>
</organism>
<reference evidence="2" key="1">
    <citation type="submission" date="2016-10" db="EMBL/GenBank/DDBJ databases">
        <authorList>
            <person name="Varghese N."/>
            <person name="Submissions S."/>
        </authorList>
    </citation>
    <scope>NUCLEOTIDE SEQUENCE [LARGE SCALE GENOMIC DNA]</scope>
    <source>
        <strain evidence="2">DSM 25030</strain>
    </source>
</reference>
<dbReference type="AlphaFoldDB" id="A0A1H2Q591"/>
<protein>
    <submittedName>
        <fullName evidence="1">Uncharacterized protein</fullName>
    </submittedName>
</protein>
<evidence type="ECO:0000313" key="2">
    <source>
        <dbReference type="Proteomes" id="UP000199592"/>
    </source>
</evidence>
<accession>A0A1H2Q591</accession>